<keyword evidence="4 9" id="KW-0812">Transmembrane</keyword>
<dbReference type="KEGG" id="bih:BIP78_1650"/>
<dbReference type="GO" id="GO:0043952">
    <property type="term" value="P:protein transport by the Sec complex"/>
    <property type="evidence" value="ECO:0007669"/>
    <property type="project" value="UniProtKB-UniRule"/>
</dbReference>
<dbReference type="PANTHER" id="PTHR30081:SF8">
    <property type="entry name" value="PROTEIN TRANSLOCASE SUBUNIT SECF"/>
    <property type="match status" value="1"/>
</dbReference>
<dbReference type="InterPro" id="IPR022645">
    <property type="entry name" value="SecD/SecF_bac"/>
</dbReference>
<feature type="transmembrane region" description="Helical" evidence="9">
    <location>
        <begin position="174"/>
        <end position="195"/>
    </location>
</feature>
<evidence type="ECO:0000256" key="4">
    <source>
        <dbReference type="ARBA" id="ARBA00022692"/>
    </source>
</evidence>
<comment type="function">
    <text evidence="9">Part of the Sec protein translocase complex. Interacts with the SecYEG preprotein conducting channel. SecDF uses the proton motive force (PMF) to complete protein translocation after the ATP-dependent function of SecA.</text>
</comment>
<evidence type="ECO:0000256" key="2">
    <source>
        <dbReference type="ARBA" id="ARBA00022448"/>
    </source>
</evidence>
<dbReference type="EMBL" id="CP034928">
    <property type="protein sequence ID" value="QAA77414.1"/>
    <property type="molecule type" value="Genomic_DNA"/>
</dbReference>
<dbReference type="GO" id="GO:0005886">
    <property type="term" value="C:plasma membrane"/>
    <property type="evidence" value="ECO:0007669"/>
    <property type="project" value="UniProtKB-SubCell"/>
</dbReference>
<keyword evidence="6 9" id="KW-1133">Transmembrane helix</keyword>
<organism evidence="11 12">
    <name type="scientific">Bipolaricaulis sibiricus</name>
    <dbReference type="NCBI Taxonomy" id="2501609"/>
    <lineage>
        <taxon>Bacteria</taxon>
        <taxon>Candidatus Bipolaricaulota</taxon>
        <taxon>Candidatus Bipolaricaulia</taxon>
        <taxon>Candidatus Bipolaricaulales</taxon>
        <taxon>Candidatus Bipolaricaulaceae</taxon>
        <taxon>Candidatus Bipolaricaulis</taxon>
    </lineage>
</organism>
<dbReference type="GO" id="GO:0006605">
    <property type="term" value="P:protein targeting"/>
    <property type="evidence" value="ECO:0007669"/>
    <property type="project" value="UniProtKB-UniRule"/>
</dbReference>
<dbReference type="NCBIfam" id="TIGR00966">
    <property type="entry name" value="transloc_SecF"/>
    <property type="match status" value="1"/>
</dbReference>
<proteinExistence type="inferred from homology"/>
<evidence type="ECO:0000256" key="3">
    <source>
        <dbReference type="ARBA" id="ARBA00022475"/>
    </source>
</evidence>
<dbReference type="Proteomes" id="UP000287233">
    <property type="component" value="Chromosome"/>
</dbReference>
<sequence>MTRFDFLGKAKFFAGLSALLFTASILVLVTIGLRPGIDFTGGLQLTVFYSPGTDLSNDAIRGYVEPLLAGTSPAPSLYIQTVDGQRDIPNQGMTPVPGKIVTIQGATDEQEDQLRLALTEPAADSGIPRPIEFSVTDIGAQVSREIVNRAWQAILIALGAMMVYIAWRFRLRYGVAAVVALIHDVVITLGVFAVARLELNLPVIAGLLTVVGYSLNATIIIFDRVRENVRTARKASLAENINRAIEQTLTRTINTGATTLIPIIILFVFGGPPLRGFAVAMLMGVIAGTHSSLFVSNPIVYGWSLAADRARARRR</sequence>
<protein>
    <recommendedName>
        <fullName evidence="9">Protein-export membrane protein SecF</fullName>
    </recommendedName>
</protein>
<dbReference type="InterPro" id="IPR022813">
    <property type="entry name" value="SecD/SecF_arch_bac"/>
</dbReference>
<feature type="transmembrane region" description="Helical" evidence="9">
    <location>
        <begin position="12"/>
        <end position="33"/>
    </location>
</feature>
<accession>A0A410FWM2</accession>
<keyword evidence="3 9" id="KW-1003">Cell membrane</keyword>
<evidence type="ECO:0000256" key="5">
    <source>
        <dbReference type="ARBA" id="ARBA00022927"/>
    </source>
</evidence>
<dbReference type="HAMAP" id="MF_01464_B">
    <property type="entry name" value="SecF_B"/>
    <property type="match status" value="1"/>
</dbReference>
<keyword evidence="7 9" id="KW-0811">Translocation</keyword>
<evidence type="ECO:0000256" key="7">
    <source>
        <dbReference type="ARBA" id="ARBA00023010"/>
    </source>
</evidence>
<dbReference type="NCBIfam" id="TIGR00916">
    <property type="entry name" value="2A0604s01"/>
    <property type="match status" value="1"/>
</dbReference>
<dbReference type="GO" id="GO:0065002">
    <property type="term" value="P:intracellular protein transmembrane transport"/>
    <property type="evidence" value="ECO:0007669"/>
    <property type="project" value="UniProtKB-UniRule"/>
</dbReference>
<comment type="similarity">
    <text evidence="9">Belongs to the SecD/SecF family. SecF subfamily.</text>
</comment>
<comment type="subunit">
    <text evidence="9">Forms a complex with SecD. Part of the essential Sec protein translocation apparatus which comprises SecA, SecYEG and auxiliary proteins SecDF. Other proteins may also be involved.</text>
</comment>
<dbReference type="InterPro" id="IPR048634">
    <property type="entry name" value="SecD_SecF_C"/>
</dbReference>
<evidence type="ECO:0000256" key="1">
    <source>
        <dbReference type="ARBA" id="ARBA00004651"/>
    </source>
</evidence>
<evidence type="ECO:0000256" key="8">
    <source>
        <dbReference type="ARBA" id="ARBA00023136"/>
    </source>
</evidence>
<dbReference type="PRINTS" id="PR01755">
    <property type="entry name" value="SECFTRNLCASE"/>
</dbReference>
<keyword evidence="2 9" id="KW-0813">Transport</keyword>
<evidence type="ECO:0000256" key="9">
    <source>
        <dbReference type="HAMAP-Rule" id="MF_01464"/>
    </source>
</evidence>
<dbReference type="GO" id="GO:0015450">
    <property type="term" value="F:protein-transporting ATPase activity"/>
    <property type="evidence" value="ECO:0007669"/>
    <property type="project" value="InterPro"/>
</dbReference>
<dbReference type="Pfam" id="PF07549">
    <property type="entry name" value="Sec_GG"/>
    <property type="match status" value="1"/>
</dbReference>
<feature type="transmembrane region" description="Helical" evidence="9">
    <location>
        <begin position="277"/>
        <end position="306"/>
    </location>
</feature>
<feature type="transmembrane region" description="Helical" evidence="9">
    <location>
        <begin position="150"/>
        <end position="167"/>
    </location>
</feature>
<feature type="domain" description="Protein export membrane protein SecD/SecF C-terminal" evidence="10">
    <location>
        <begin position="134"/>
        <end position="303"/>
    </location>
</feature>
<evidence type="ECO:0000259" key="10">
    <source>
        <dbReference type="Pfam" id="PF02355"/>
    </source>
</evidence>
<feature type="transmembrane region" description="Helical" evidence="9">
    <location>
        <begin position="253"/>
        <end position="271"/>
    </location>
</feature>
<dbReference type="Pfam" id="PF02355">
    <property type="entry name" value="SecD_SecF_C"/>
    <property type="match status" value="1"/>
</dbReference>
<dbReference type="InterPro" id="IPR005665">
    <property type="entry name" value="SecF_bac"/>
</dbReference>
<keyword evidence="5 9" id="KW-0653">Protein transport</keyword>
<gene>
    <name evidence="9" type="primary">secF</name>
    <name evidence="11" type="ORF">BIP78_1650</name>
</gene>
<feature type="transmembrane region" description="Helical" evidence="9">
    <location>
        <begin position="201"/>
        <end position="222"/>
    </location>
</feature>
<evidence type="ECO:0000313" key="12">
    <source>
        <dbReference type="Proteomes" id="UP000287233"/>
    </source>
</evidence>
<dbReference type="SUPFAM" id="SSF82866">
    <property type="entry name" value="Multidrug efflux transporter AcrB transmembrane domain"/>
    <property type="match status" value="1"/>
</dbReference>
<evidence type="ECO:0000313" key="11">
    <source>
        <dbReference type="EMBL" id="QAA77414.1"/>
    </source>
</evidence>
<evidence type="ECO:0000256" key="6">
    <source>
        <dbReference type="ARBA" id="ARBA00022989"/>
    </source>
</evidence>
<dbReference type="AlphaFoldDB" id="A0A410FWM2"/>
<dbReference type="Gene3D" id="1.20.1640.10">
    <property type="entry name" value="Multidrug efflux transporter AcrB transmembrane domain"/>
    <property type="match status" value="1"/>
</dbReference>
<keyword evidence="8 9" id="KW-0472">Membrane</keyword>
<name>A0A410FWM2_BIPS1</name>
<comment type="subcellular location">
    <subcellularLocation>
        <location evidence="1 9">Cell membrane</location>
        <topology evidence="1 9">Multi-pass membrane protein</topology>
    </subcellularLocation>
</comment>
<dbReference type="InterPro" id="IPR055344">
    <property type="entry name" value="SecD_SecF_C_bact"/>
</dbReference>
<dbReference type="PANTHER" id="PTHR30081">
    <property type="entry name" value="PROTEIN-EXPORT MEMBRANE PROTEIN SEC"/>
    <property type="match status" value="1"/>
</dbReference>
<reference evidence="12" key="1">
    <citation type="submission" date="2018-12" db="EMBL/GenBank/DDBJ databases">
        <title>Complete genome sequence of an uncultured bacterium of the candidate phylum Bipolaricaulota.</title>
        <authorList>
            <person name="Kadnikov V.V."/>
            <person name="Mardanov A.V."/>
            <person name="Beletsky A.V."/>
            <person name="Frank Y.A."/>
            <person name="Karnachuk O.V."/>
            <person name="Ravin N.V."/>
        </authorList>
    </citation>
    <scope>NUCLEOTIDE SEQUENCE [LARGE SCALE GENOMIC DNA]</scope>
</reference>
<dbReference type="InterPro" id="IPR022646">
    <property type="entry name" value="SecD/SecF_CS"/>
</dbReference>